<dbReference type="GO" id="GO:0007020">
    <property type="term" value="P:microtubule nucleation"/>
    <property type="evidence" value="ECO:0007669"/>
    <property type="project" value="InterPro"/>
</dbReference>
<feature type="compositionally biased region" description="Polar residues" evidence="6">
    <location>
        <begin position="469"/>
        <end position="478"/>
    </location>
</feature>
<feature type="region of interest" description="Disordered" evidence="6">
    <location>
        <begin position="94"/>
        <end position="125"/>
    </location>
</feature>
<sequence>MSRPRSYSTRTSPLITPSYLSNPAVERREQRRAVTTNITSSRESVLLSPSQLSKVSKTLAQYQSNPGTSSIISQISDYDPINIDYDQALHRNERSKRSSLISTSNAETLKTPSPSQSTRAPSTNQSIGKFPVRIQEYAVIEDLLYVLMGFNGIYIQFVFPTLDNDDDQMKDGFIDISPEDNGYWDAITYDIDPTLATYFVSVDAFIEQFSRYEYGTINHALCASIREFLKEYLIFIAQLEHQFQTSASFTLQRLWFYAQDTLGLMKVLHTLAMEIRFLRFLRRKGSETSGEFEAVLESLTPNNGEEEIRIPENQKGGAILNVLADRLVHFSGDPQCKKIYSFLLARASVPYFNILHSWIYHGEIKDTYDEFMIEEKKNVKKEDLREDLHDTYWEMRYTNRDDLVPTFLKPFQNKILLAGKYLNVVQECGINIAKPENMLDAMRNNDANTDTIRETTAIGEDQQSREGRTSQTTQHDGFATTTTTLDQNYASSRNEVWESVDGGSTRFVKSLEIAYKYANHTLLNMLLKEQKLIDRLRSLKHYFFLDQSDFLTSFLDLAKDELKQPAKEISLSRLQSLMDLVLRNPSSVAAYDPYKEGVRVVMSPLKLIDYLLKIISMEGLNSQSTRSRDRSWTTLSRFAESTPSLSHQSQTSAAASSSSASSSSQDILTGYDALTLDYAVTFPLSLVISRRALTKYQLLFRHLLHLKHVEELLCETWLDQKDLIWRKRSLNPDVERLKFRFFTLRSHMLAFVQQFAYYVTNEVLEPNWQQLESHLSKASTVDELLRYHSDFLDTCLTECMLTEAKLLRIYKKLMGICVTFAGYAERCGHLLKTIESQAEPNLFGISKNDLDASVMASLDNTSRALSSAEEVFYYHMKLLIKSLNDNHTEKEAVPFLPLVIRLDYNAYYDEWIRKDENRRRQ</sequence>
<evidence type="ECO:0000259" key="8">
    <source>
        <dbReference type="Pfam" id="PF17681"/>
    </source>
</evidence>
<dbReference type="GO" id="GO:0000922">
    <property type="term" value="C:spindle pole"/>
    <property type="evidence" value="ECO:0007669"/>
    <property type="project" value="InterPro"/>
</dbReference>
<evidence type="ECO:0000259" key="7">
    <source>
        <dbReference type="Pfam" id="PF04130"/>
    </source>
</evidence>
<dbReference type="GO" id="GO:0005874">
    <property type="term" value="C:microtubule"/>
    <property type="evidence" value="ECO:0007669"/>
    <property type="project" value="UniProtKB-KW"/>
</dbReference>
<dbReference type="GO" id="GO:0051321">
    <property type="term" value="P:meiotic cell cycle"/>
    <property type="evidence" value="ECO:0007669"/>
    <property type="project" value="TreeGrafter"/>
</dbReference>
<dbReference type="GO" id="GO:0051011">
    <property type="term" value="F:microtubule minus-end binding"/>
    <property type="evidence" value="ECO:0007669"/>
    <property type="project" value="TreeGrafter"/>
</dbReference>
<feature type="compositionally biased region" description="Polar residues" evidence="6">
    <location>
        <begin position="98"/>
        <end position="125"/>
    </location>
</feature>
<reference evidence="9" key="1">
    <citation type="submission" date="2020-01" db="EMBL/GenBank/DDBJ databases">
        <title>Genome Sequencing of Three Apophysomyces-Like Fungal Strains Confirms a Novel Fungal Genus in the Mucoromycota with divergent Burkholderia-like Endosymbiotic Bacteria.</title>
        <authorList>
            <person name="Stajich J.E."/>
            <person name="Macias A.M."/>
            <person name="Carter-House D."/>
            <person name="Lovett B."/>
            <person name="Kasson L.R."/>
            <person name="Berry K."/>
            <person name="Grigoriev I."/>
            <person name="Chang Y."/>
            <person name="Spatafora J."/>
            <person name="Kasson M.T."/>
        </authorList>
    </citation>
    <scope>NUCLEOTIDE SEQUENCE</scope>
    <source>
        <strain evidence="9">NRRL A-21654</strain>
    </source>
</reference>
<comment type="subcellular location">
    <subcellularLocation>
        <location evidence="5">Cytoplasm</location>
        <location evidence="5">Cytoskeleton</location>
        <location evidence="5">Microtubule organizing center</location>
    </subcellularLocation>
</comment>
<dbReference type="GO" id="GO:0005816">
    <property type="term" value="C:spindle pole body"/>
    <property type="evidence" value="ECO:0007669"/>
    <property type="project" value="UniProtKB-ARBA"/>
</dbReference>
<gene>
    <name evidence="9" type="ORF">EC973_000334</name>
</gene>
<evidence type="ECO:0000256" key="2">
    <source>
        <dbReference type="ARBA" id="ARBA00022490"/>
    </source>
</evidence>
<feature type="domain" description="Gamma tubulin complex component C-terminal" evidence="7">
    <location>
        <begin position="532"/>
        <end position="908"/>
    </location>
</feature>
<evidence type="ECO:0000256" key="5">
    <source>
        <dbReference type="RuleBase" id="RU363050"/>
    </source>
</evidence>
<feature type="region of interest" description="Disordered" evidence="6">
    <location>
        <begin position="456"/>
        <end position="478"/>
    </location>
</feature>
<keyword evidence="3 5" id="KW-0493">Microtubule</keyword>
<dbReference type="InterPro" id="IPR042241">
    <property type="entry name" value="GCP_C_sf"/>
</dbReference>
<evidence type="ECO:0000256" key="6">
    <source>
        <dbReference type="SAM" id="MobiDB-lite"/>
    </source>
</evidence>
<feature type="region of interest" description="Disordered" evidence="6">
    <location>
        <begin position="643"/>
        <end position="664"/>
    </location>
</feature>
<dbReference type="InterPro" id="IPR007259">
    <property type="entry name" value="GCP"/>
</dbReference>
<dbReference type="GO" id="GO:0051225">
    <property type="term" value="P:spindle assembly"/>
    <property type="evidence" value="ECO:0007669"/>
    <property type="project" value="TreeGrafter"/>
</dbReference>
<name>A0A8H7BJC6_9FUNG</name>
<evidence type="ECO:0000256" key="3">
    <source>
        <dbReference type="ARBA" id="ARBA00022701"/>
    </source>
</evidence>
<dbReference type="InterPro" id="IPR040457">
    <property type="entry name" value="GCP_C"/>
</dbReference>
<protein>
    <recommendedName>
        <fullName evidence="5">Spindle pole body component</fullName>
    </recommendedName>
</protein>
<dbReference type="GO" id="GO:0000278">
    <property type="term" value="P:mitotic cell cycle"/>
    <property type="evidence" value="ECO:0007669"/>
    <property type="project" value="TreeGrafter"/>
</dbReference>
<dbReference type="InterPro" id="IPR041470">
    <property type="entry name" value="GCP_N"/>
</dbReference>
<feature type="compositionally biased region" description="Low complexity" evidence="6">
    <location>
        <begin position="644"/>
        <end position="664"/>
    </location>
</feature>
<keyword evidence="4 5" id="KW-0206">Cytoskeleton</keyword>
<dbReference type="AlphaFoldDB" id="A0A8H7BJC6"/>
<organism evidence="9 10">
    <name type="scientific">Apophysomyces ossiformis</name>
    <dbReference type="NCBI Taxonomy" id="679940"/>
    <lineage>
        <taxon>Eukaryota</taxon>
        <taxon>Fungi</taxon>
        <taxon>Fungi incertae sedis</taxon>
        <taxon>Mucoromycota</taxon>
        <taxon>Mucoromycotina</taxon>
        <taxon>Mucoromycetes</taxon>
        <taxon>Mucorales</taxon>
        <taxon>Mucorineae</taxon>
        <taxon>Mucoraceae</taxon>
        <taxon>Apophysomyces</taxon>
    </lineage>
</organism>
<dbReference type="Proteomes" id="UP000605846">
    <property type="component" value="Unassembled WGS sequence"/>
</dbReference>
<dbReference type="FunFam" id="1.20.120.1900:FF:000011">
    <property type="entry name" value="Spindle pole body component"/>
    <property type="match status" value="1"/>
</dbReference>
<feature type="domain" description="Gamma tubulin complex component protein N-terminal" evidence="8">
    <location>
        <begin position="140"/>
        <end position="529"/>
    </location>
</feature>
<dbReference type="GO" id="GO:0031122">
    <property type="term" value="P:cytoplasmic microtubule organization"/>
    <property type="evidence" value="ECO:0007669"/>
    <property type="project" value="TreeGrafter"/>
</dbReference>
<proteinExistence type="inferred from homology"/>
<evidence type="ECO:0000256" key="1">
    <source>
        <dbReference type="ARBA" id="ARBA00010337"/>
    </source>
</evidence>
<evidence type="ECO:0000313" key="10">
    <source>
        <dbReference type="Proteomes" id="UP000605846"/>
    </source>
</evidence>
<keyword evidence="10" id="KW-1185">Reference proteome</keyword>
<keyword evidence="2 5" id="KW-0963">Cytoplasm</keyword>
<comment type="similarity">
    <text evidence="1 5">Belongs to the TUBGCP family.</text>
</comment>
<comment type="caution">
    <text evidence="9">The sequence shown here is derived from an EMBL/GenBank/DDBJ whole genome shotgun (WGS) entry which is preliminary data.</text>
</comment>
<dbReference type="PANTHER" id="PTHR19302">
    <property type="entry name" value="GAMMA TUBULIN COMPLEX PROTEIN"/>
    <property type="match status" value="1"/>
</dbReference>
<dbReference type="Pfam" id="PF17681">
    <property type="entry name" value="GCP_N_terminal"/>
    <property type="match status" value="1"/>
</dbReference>
<dbReference type="EMBL" id="JABAYA010000101">
    <property type="protein sequence ID" value="KAF7725246.1"/>
    <property type="molecule type" value="Genomic_DNA"/>
</dbReference>
<evidence type="ECO:0000313" key="9">
    <source>
        <dbReference type="EMBL" id="KAF7725246.1"/>
    </source>
</evidence>
<evidence type="ECO:0000256" key="4">
    <source>
        <dbReference type="ARBA" id="ARBA00023212"/>
    </source>
</evidence>
<dbReference type="GO" id="GO:0000930">
    <property type="term" value="C:gamma-tubulin complex"/>
    <property type="evidence" value="ECO:0007669"/>
    <property type="project" value="TreeGrafter"/>
</dbReference>
<dbReference type="OrthoDB" id="2192946at2759"/>
<dbReference type="PANTHER" id="PTHR19302:SF13">
    <property type="entry name" value="GAMMA-TUBULIN COMPLEX COMPONENT 2"/>
    <property type="match status" value="1"/>
</dbReference>
<accession>A0A8H7BJC6</accession>
<dbReference type="Gene3D" id="1.20.120.1900">
    <property type="entry name" value="Gamma-tubulin complex, C-terminal domain"/>
    <property type="match status" value="1"/>
</dbReference>
<dbReference type="GO" id="GO:0043015">
    <property type="term" value="F:gamma-tubulin binding"/>
    <property type="evidence" value="ECO:0007669"/>
    <property type="project" value="InterPro"/>
</dbReference>
<dbReference type="Pfam" id="PF04130">
    <property type="entry name" value="GCP_C_terminal"/>
    <property type="match status" value="1"/>
</dbReference>